<protein>
    <submittedName>
        <fullName evidence="2">Uncharacterized protein</fullName>
    </submittedName>
</protein>
<feature type="compositionally biased region" description="Basic residues" evidence="1">
    <location>
        <begin position="1"/>
        <end position="10"/>
    </location>
</feature>
<feature type="compositionally biased region" description="Acidic residues" evidence="1">
    <location>
        <begin position="91"/>
        <end position="102"/>
    </location>
</feature>
<dbReference type="Proteomes" id="UP000027222">
    <property type="component" value="Unassembled WGS sequence"/>
</dbReference>
<evidence type="ECO:0000313" key="2">
    <source>
        <dbReference type="EMBL" id="KDR82246.1"/>
    </source>
</evidence>
<dbReference type="EMBL" id="KL142370">
    <property type="protein sequence ID" value="KDR82246.1"/>
    <property type="molecule type" value="Genomic_DNA"/>
</dbReference>
<evidence type="ECO:0000313" key="3">
    <source>
        <dbReference type="Proteomes" id="UP000027222"/>
    </source>
</evidence>
<organism evidence="2 3">
    <name type="scientific">Galerina marginata (strain CBS 339.88)</name>
    <dbReference type="NCBI Taxonomy" id="685588"/>
    <lineage>
        <taxon>Eukaryota</taxon>
        <taxon>Fungi</taxon>
        <taxon>Dikarya</taxon>
        <taxon>Basidiomycota</taxon>
        <taxon>Agaricomycotina</taxon>
        <taxon>Agaricomycetes</taxon>
        <taxon>Agaricomycetidae</taxon>
        <taxon>Agaricales</taxon>
        <taxon>Agaricineae</taxon>
        <taxon>Strophariaceae</taxon>
        <taxon>Galerina</taxon>
    </lineage>
</organism>
<dbReference type="AlphaFoldDB" id="A0A067TGF7"/>
<keyword evidence="3" id="KW-1185">Reference proteome</keyword>
<feature type="compositionally biased region" description="Basic and acidic residues" evidence="1">
    <location>
        <begin position="11"/>
        <end position="27"/>
    </location>
</feature>
<dbReference type="HOGENOM" id="CLU_1722504_0_0_1"/>
<proteinExistence type="predicted"/>
<evidence type="ECO:0000256" key="1">
    <source>
        <dbReference type="SAM" id="MobiDB-lite"/>
    </source>
</evidence>
<gene>
    <name evidence="2" type="ORF">GALMADRAFT_135606</name>
</gene>
<name>A0A067TGF7_GALM3</name>
<feature type="region of interest" description="Disordered" evidence="1">
    <location>
        <begin position="1"/>
        <end position="42"/>
    </location>
</feature>
<sequence>MRRRGKKSKGSKKEKANEAEKDAHDLDPQATVTVSTRPSTVRARHIPGRELCHDAACRYTSNSLERVDKAEVVKGGVVDELDVAVVDELEPEEMEEELEVDEELKMPGWEQRSATTSLGRRQEGVHREVSISRYPIVFVGVDDVKQQVSPHK</sequence>
<accession>A0A067TGF7</accession>
<reference evidence="3" key="1">
    <citation type="journal article" date="2014" name="Proc. Natl. Acad. Sci. U.S.A.">
        <title>Extensive sampling of basidiomycete genomes demonstrates inadequacy of the white-rot/brown-rot paradigm for wood decay fungi.</title>
        <authorList>
            <person name="Riley R."/>
            <person name="Salamov A.A."/>
            <person name="Brown D.W."/>
            <person name="Nagy L.G."/>
            <person name="Floudas D."/>
            <person name="Held B.W."/>
            <person name="Levasseur A."/>
            <person name="Lombard V."/>
            <person name="Morin E."/>
            <person name="Otillar R."/>
            <person name="Lindquist E.A."/>
            <person name="Sun H."/>
            <person name="LaButti K.M."/>
            <person name="Schmutz J."/>
            <person name="Jabbour D."/>
            <person name="Luo H."/>
            <person name="Baker S.E."/>
            <person name="Pisabarro A.G."/>
            <person name="Walton J.D."/>
            <person name="Blanchette R.A."/>
            <person name="Henrissat B."/>
            <person name="Martin F."/>
            <person name="Cullen D."/>
            <person name="Hibbett D.S."/>
            <person name="Grigoriev I.V."/>
        </authorList>
    </citation>
    <scope>NUCLEOTIDE SEQUENCE [LARGE SCALE GENOMIC DNA]</scope>
    <source>
        <strain evidence="3">CBS 339.88</strain>
    </source>
</reference>
<feature type="compositionally biased region" description="Low complexity" evidence="1">
    <location>
        <begin position="30"/>
        <end position="41"/>
    </location>
</feature>
<feature type="region of interest" description="Disordered" evidence="1">
    <location>
        <begin position="91"/>
        <end position="124"/>
    </location>
</feature>